<keyword evidence="1" id="KW-0040">ANK repeat</keyword>
<feature type="compositionally biased region" description="Low complexity" evidence="2">
    <location>
        <begin position="15"/>
        <end position="34"/>
    </location>
</feature>
<dbReference type="GO" id="GO:0060236">
    <property type="term" value="P:regulation of mitotic spindle organization"/>
    <property type="evidence" value="ECO:0007669"/>
    <property type="project" value="TreeGrafter"/>
</dbReference>
<reference evidence="3" key="1">
    <citation type="submission" date="2025-08" db="UniProtKB">
        <authorList>
            <consortium name="Ensembl"/>
        </authorList>
    </citation>
    <scope>IDENTIFICATION</scope>
</reference>
<dbReference type="InterPro" id="IPR002110">
    <property type="entry name" value="Ankyrin_rpt"/>
</dbReference>
<dbReference type="Gene3D" id="1.25.40.20">
    <property type="entry name" value="Ankyrin repeat-containing domain"/>
    <property type="match status" value="1"/>
</dbReference>
<dbReference type="SMART" id="SM00248">
    <property type="entry name" value="ANK"/>
    <property type="match status" value="2"/>
</dbReference>
<feature type="compositionally biased region" description="Polar residues" evidence="2">
    <location>
        <begin position="44"/>
        <end position="57"/>
    </location>
</feature>
<reference evidence="3" key="2">
    <citation type="submission" date="2025-09" db="UniProtKB">
        <authorList>
            <consortium name="Ensembl"/>
        </authorList>
    </citation>
    <scope>IDENTIFICATION</scope>
</reference>
<dbReference type="InterPro" id="IPR036770">
    <property type="entry name" value="Ankyrin_rpt-contain_sf"/>
</dbReference>
<gene>
    <name evidence="3" type="primary">ANKRD53</name>
</gene>
<dbReference type="Pfam" id="PF12796">
    <property type="entry name" value="Ank_2"/>
    <property type="match status" value="1"/>
</dbReference>
<sequence>MASAGRTSLWARAGSRDLGAGARRGARAQPPSRGFVQRADRVSSKVTWSDAESQQPRPTEERARRAIRSYYELFAAAVGNVEWLRFCLDRDREEVPTDYKGFTAIHFAAQRGKLACLQILIEEYNFPVDLPTSNSQTPLHLVIHKDNKTMALPCISYLLEKGAALNAFLKDAMWKRDKSDFAREMGKLKRLKDQLALMEQNYLIEYQVRPPRLALICLFPIKPETLLWQDMSSLSDWGFLWREGVSK</sequence>
<dbReference type="Proteomes" id="UP000233160">
    <property type="component" value="Unassembled WGS sequence"/>
</dbReference>
<feature type="repeat" description="ANK" evidence="1">
    <location>
        <begin position="100"/>
        <end position="122"/>
    </location>
</feature>
<keyword evidence="4" id="KW-1185">Reference proteome</keyword>
<dbReference type="InterPro" id="IPR042335">
    <property type="entry name" value="ANKRD53"/>
</dbReference>
<feature type="repeat" description="ANK" evidence="1">
    <location>
        <begin position="134"/>
        <end position="170"/>
    </location>
</feature>
<dbReference type="SUPFAM" id="SSF48403">
    <property type="entry name" value="Ankyrin repeat"/>
    <property type="match status" value="1"/>
</dbReference>
<dbReference type="PROSITE" id="PS50297">
    <property type="entry name" value="ANK_REP_REGION"/>
    <property type="match status" value="1"/>
</dbReference>
<evidence type="ECO:0000313" key="4">
    <source>
        <dbReference type="Proteomes" id="UP000233160"/>
    </source>
</evidence>
<name>A0A2K6F2S2_PROCO</name>
<protein>
    <submittedName>
        <fullName evidence="3">Ankyrin repeat domain 53</fullName>
    </submittedName>
</protein>
<dbReference type="GO" id="GO:0031116">
    <property type="term" value="P:positive regulation of microtubule polymerization"/>
    <property type="evidence" value="ECO:0007669"/>
    <property type="project" value="TreeGrafter"/>
</dbReference>
<accession>A0A2K6F2S2</accession>
<dbReference type="PANTHER" id="PTHR24160:SF1">
    <property type="entry name" value="ANKYRIN REPEAT DOMAIN-CONTAINING PROTEIN 53"/>
    <property type="match status" value="1"/>
</dbReference>
<dbReference type="GO" id="GO:0000922">
    <property type="term" value="C:spindle pole"/>
    <property type="evidence" value="ECO:0007669"/>
    <property type="project" value="TreeGrafter"/>
</dbReference>
<proteinExistence type="predicted"/>
<dbReference type="Ensembl" id="ENSPCOT00000018842.1">
    <property type="protein sequence ID" value="ENSPCOP00000008290.1"/>
    <property type="gene ID" value="ENSPCOG00000015426.1"/>
</dbReference>
<evidence type="ECO:0000256" key="1">
    <source>
        <dbReference type="PROSITE-ProRule" id="PRU00023"/>
    </source>
</evidence>
<dbReference type="GO" id="GO:1902412">
    <property type="term" value="P:regulation of mitotic cytokinesis"/>
    <property type="evidence" value="ECO:0007669"/>
    <property type="project" value="InterPro"/>
</dbReference>
<organism evidence="3 4">
    <name type="scientific">Propithecus coquereli</name>
    <name type="common">Coquerel's sifaka</name>
    <name type="synonym">Propithecus verreauxi coquereli</name>
    <dbReference type="NCBI Taxonomy" id="379532"/>
    <lineage>
        <taxon>Eukaryota</taxon>
        <taxon>Metazoa</taxon>
        <taxon>Chordata</taxon>
        <taxon>Craniata</taxon>
        <taxon>Vertebrata</taxon>
        <taxon>Euteleostomi</taxon>
        <taxon>Mammalia</taxon>
        <taxon>Eutheria</taxon>
        <taxon>Euarchontoglires</taxon>
        <taxon>Primates</taxon>
        <taxon>Strepsirrhini</taxon>
        <taxon>Lemuriformes</taxon>
        <taxon>Indriidae</taxon>
        <taxon>Propithecus</taxon>
    </lineage>
</organism>
<dbReference type="PANTHER" id="PTHR24160">
    <property type="entry name" value="ANKYRIN REPEAT DOMAIN-CONTAINING PROTEIN 53"/>
    <property type="match status" value="1"/>
</dbReference>
<evidence type="ECO:0000313" key="3">
    <source>
        <dbReference type="Ensembl" id="ENSPCOP00000008290.1"/>
    </source>
</evidence>
<evidence type="ECO:0000256" key="2">
    <source>
        <dbReference type="SAM" id="MobiDB-lite"/>
    </source>
</evidence>
<dbReference type="PROSITE" id="PS50088">
    <property type="entry name" value="ANK_REPEAT"/>
    <property type="match status" value="2"/>
</dbReference>
<feature type="region of interest" description="Disordered" evidence="2">
    <location>
        <begin position="15"/>
        <end position="62"/>
    </location>
</feature>
<dbReference type="GO" id="GO:0007080">
    <property type="term" value="P:mitotic metaphase chromosome alignment"/>
    <property type="evidence" value="ECO:0007669"/>
    <property type="project" value="TreeGrafter"/>
</dbReference>
<dbReference type="GeneTree" id="ENSGT00390000005650"/>
<dbReference type="AlphaFoldDB" id="A0A2K6F2S2"/>